<dbReference type="Proteomes" id="UP000569951">
    <property type="component" value="Unassembled WGS sequence"/>
</dbReference>
<keyword evidence="1" id="KW-0732">Signal</keyword>
<keyword evidence="3" id="KW-1185">Reference proteome</keyword>
<sequence length="160" mass="17684">MTFPAAPTLTALSALAFLVSGPARAADLPAGLSGEWFNGSISMLQYYDRLKDTFTPASQAGASWEFGQDRTYTFVQVLQLSGVGCDQTVFTWHRGSFEVSGATLNIHPKRSTIEIKSGCNPTKVLKDTIKPYSVPWRLEQDNGEIVLYANERLYRSARSR</sequence>
<evidence type="ECO:0000313" key="3">
    <source>
        <dbReference type="Proteomes" id="UP000569951"/>
    </source>
</evidence>
<accession>A0A841I4B9</accession>
<dbReference type="RefSeq" id="WP_183988013.1">
    <property type="nucleotide sequence ID" value="NZ_JACHHG010000010.1"/>
</dbReference>
<organism evidence="2 3">
    <name type="scientific">Deinobacterium chartae</name>
    <dbReference type="NCBI Taxonomy" id="521158"/>
    <lineage>
        <taxon>Bacteria</taxon>
        <taxon>Thermotogati</taxon>
        <taxon>Deinococcota</taxon>
        <taxon>Deinococci</taxon>
        <taxon>Deinococcales</taxon>
        <taxon>Deinococcaceae</taxon>
        <taxon>Deinobacterium</taxon>
    </lineage>
</organism>
<gene>
    <name evidence="2" type="ORF">HNR42_002698</name>
</gene>
<dbReference type="EMBL" id="JACHHG010000010">
    <property type="protein sequence ID" value="MBB6099260.1"/>
    <property type="molecule type" value="Genomic_DNA"/>
</dbReference>
<evidence type="ECO:0000313" key="2">
    <source>
        <dbReference type="EMBL" id="MBB6099260.1"/>
    </source>
</evidence>
<feature type="signal peptide" evidence="1">
    <location>
        <begin position="1"/>
        <end position="25"/>
    </location>
</feature>
<feature type="chain" id="PRO_5032608216" evidence="1">
    <location>
        <begin position="26"/>
        <end position="160"/>
    </location>
</feature>
<name>A0A841I4B9_9DEIO</name>
<evidence type="ECO:0000256" key="1">
    <source>
        <dbReference type="SAM" id="SignalP"/>
    </source>
</evidence>
<proteinExistence type="predicted"/>
<reference evidence="2 3" key="1">
    <citation type="submission" date="2020-08" db="EMBL/GenBank/DDBJ databases">
        <title>Genomic Encyclopedia of Type Strains, Phase IV (KMG-IV): sequencing the most valuable type-strain genomes for metagenomic binning, comparative biology and taxonomic classification.</title>
        <authorList>
            <person name="Goeker M."/>
        </authorList>
    </citation>
    <scope>NUCLEOTIDE SEQUENCE [LARGE SCALE GENOMIC DNA]</scope>
    <source>
        <strain evidence="2 3">DSM 21458</strain>
    </source>
</reference>
<comment type="caution">
    <text evidence="2">The sequence shown here is derived from an EMBL/GenBank/DDBJ whole genome shotgun (WGS) entry which is preliminary data.</text>
</comment>
<protein>
    <submittedName>
        <fullName evidence="2">Uncharacterized protein</fullName>
    </submittedName>
</protein>
<dbReference type="AlphaFoldDB" id="A0A841I4B9"/>